<gene>
    <name evidence="2" type="ORF">VN97_g10306</name>
</gene>
<keyword evidence="3" id="KW-1185">Reference proteome</keyword>
<name>A0AAI9X417_PENTH</name>
<organism evidence="2 3">
    <name type="scientific">Penicillium thymicola</name>
    <dbReference type="NCBI Taxonomy" id="293382"/>
    <lineage>
        <taxon>Eukaryota</taxon>
        <taxon>Fungi</taxon>
        <taxon>Dikarya</taxon>
        <taxon>Ascomycota</taxon>
        <taxon>Pezizomycotina</taxon>
        <taxon>Eurotiomycetes</taxon>
        <taxon>Eurotiomycetidae</taxon>
        <taxon>Eurotiales</taxon>
        <taxon>Aspergillaceae</taxon>
        <taxon>Penicillium</taxon>
    </lineage>
</organism>
<keyword evidence="1" id="KW-1133">Transmembrane helix</keyword>
<proteinExistence type="predicted"/>
<reference evidence="2" key="2">
    <citation type="journal article" date="2016" name="Fungal Biol.">
        <title>Ochratoxin A production by Penicillium thymicola.</title>
        <authorList>
            <person name="Nguyen H.D.T."/>
            <person name="McMullin D.R."/>
            <person name="Ponomareva E."/>
            <person name="Riley R."/>
            <person name="Pomraning K.R."/>
            <person name="Baker S.E."/>
            <person name="Seifert K.A."/>
        </authorList>
    </citation>
    <scope>NUCLEOTIDE SEQUENCE</scope>
    <source>
        <strain evidence="2">DAOM 180753</strain>
    </source>
</reference>
<protein>
    <recommendedName>
        <fullName evidence="4">Transmembrane protein</fullName>
    </recommendedName>
</protein>
<dbReference type="AlphaFoldDB" id="A0AAI9X417"/>
<evidence type="ECO:0000313" key="2">
    <source>
        <dbReference type="EMBL" id="KAJ9483105.1"/>
    </source>
</evidence>
<evidence type="ECO:0000256" key="1">
    <source>
        <dbReference type="SAM" id="Phobius"/>
    </source>
</evidence>
<dbReference type="Proteomes" id="UP001227192">
    <property type="component" value="Unassembled WGS sequence"/>
</dbReference>
<keyword evidence="1" id="KW-0472">Membrane</keyword>
<dbReference type="EMBL" id="LACB01000468">
    <property type="protein sequence ID" value="KAJ9483105.1"/>
    <property type="molecule type" value="Genomic_DNA"/>
</dbReference>
<reference evidence="2" key="1">
    <citation type="submission" date="2015-06" db="EMBL/GenBank/DDBJ databases">
        <authorList>
            <person name="Nguyen H."/>
        </authorList>
    </citation>
    <scope>NUCLEOTIDE SEQUENCE</scope>
    <source>
        <strain evidence="2">DAOM 180753</strain>
    </source>
</reference>
<evidence type="ECO:0008006" key="4">
    <source>
        <dbReference type="Google" id="ProtNLM"/>
    </source>
</evidence>
<keyword evidence="1" id="KW-0812">Transmembrane</keyword>
<evidence type="ECO:0000313" key="3">
    <source>
        <dbReference type="Proteomes" id="UP001227192"/>
    </source>
</evidence>
<feature type="transmembrane region" description="Helical" evidence="1">
    <location>
        <begin position="206"/>
        <end position="230"/>
    </location>
</feature>
<comment type="caution">
    <text evidence="2">The sequence shown here is derived from an EMBL/GenBank/DDBJ whole genome shotgun (WGS) entry which is preliminary data.</text>
</comment>
<accession>A0AAI9X417</accession>
<sequence>MVVYPFSDYTLGLDSALLLGPLKVNNSFSLLSLTLPIVSNTSDTEILGFITIVASAANLQSVDNSRDGLGNTGQVLLIGPSRKTNTFASSEQPATATSAASAAALSGAQVHYIFEPTPLPTQASRHSGMSTNMPFVLSMYPTALQVMLQSYLNVNRAISHLSTRNERGANIAVGVVRPQSTLVQWILLVEETHSEAFAPVVRLRNIIIACVFGTAGAIILVVPFLTHWAVALI</sequence>